<dbReference type="InterPro" id="IPR001555">
    <property type="entry name" value="GART_AS"/>
</dbReference>
<keyword evidence="6 8" id="KW-0648">Protein biosynthesis</keyword>
<sequence length="318" mass="34572">MKIVFMGTPDFAVPVLRMLIEENYDIQAVVTQPDRPKGRKRTLTPPPVKEEALKHSLPVLQPEKIRMDEEWQKVASLAPDLIVTAAFGQILPKGLLDVPPLGCVNVHASLLPKYRGGAPIHKAVIDGEKETGITIMYMVEALDAGDILSQSSIPISEDDSTGSLFERLSELGASLLKDTLPAIEQGTVTARPQDEKLVTYAPNITKEMERINWNKDAGAVFNLVRGLHPWPVAYTVVGGARLKVWWAEKADGDYDGEPGTIAAIDETGITVVAGDRKGVKLTDLQPAGKKRMDAATFFRGAGSKLEPGMKVGQTNDEK</sequence>
<dbReference type="GO" id="GO:0004479">
    <property type="term" value="F:methionyl-tRNA formyltransferase activity"/>
    <property type="evidence" value="ECO:0007669"/>
    <property type="project" value="UniProtKB-UniRule"/>
</dbReference>
<evidence type="ECO:0000256" key="7">
    <source>
        <dbReference type="ARBA" id="ARBA00048558"/>
    </source>
</evidence>
<evidence type="ECO:0000256" key="5">
    <source>
        <dbReference type="ARBA" id="ARBA00022679"/>
    </source>
</evidence>
<dbReference type="SUPFAM" id="SSF53328">
    <property type="entry name" value="Formyltransferase"/>
    <property type="match status" value="1"/>
</dbReference>
<evidence type="ECO:0000313" key="12">
    <source>
        <dbReference type="Proteomes" id="UP000248066"/>
    </source>
</evidence>
<dbReference type="Gene3D" id="3.40.50.170">
    <property type="entry name" value="Formyl transferase, N-terminal domain"/>
    <property type="match status" value="1"/>
</dbReference>
<gene>
    <name evidence="8" type="primary">fmt</name>
    <name evidence="11" type="ORF">CR205_05065</name>
</gene>
<evidence type="ECO:0000259" key="9">
    <source>
        <dbReference type="Pfam" id="PF00551"/>
    </source>
</evidence>
<dbReference type="Pfam" id="PF02911">
    <property type="entry name" value="Formyl_trans_C"/>
    <property type="match status" value="1"/>
</dbReference>
<dbReference type="PANTHER" id="PTHR11138:SF5">
    <property type="entry name" value="METHIONYL-TRNA FORMYLTRANSFERASE, MITOCHONDRIAL"/>
    <property type="match status" value="1"/>
</dbReference>
<dbReference type="NCBIfam" id="TIGR00460">
    <property type="entry name" value="fmt"/>
    <property type="match status" value="1"/>
</dbReference>
<comment type="function">
    <text evidence="1 8">Attaches a formyl group to the free amino group of methionyl-tRNA(fMet). The formyl group appears to play a dual role in the initiator identity of N-formylmethionyl-tRNA by promoting its recognition by IF2 and preventing the misappropriation of this tRNA by the elongation apparatus.</text>
</comment>
<dbReference type="InterPro" id="IPR044135">
    <property type="entry name" value="Met-tRNA-FMT_C"/>
</dbReference>
<evidence type="ECO:0000256" key="6">
    <source>
        <dbReference type="ARBA" id="ARBA00022917"/>
    </source>
</evidence>
<accession>A0A2W0HA14</accession>
<dbReference type="CDD" id="cd08704">
    <property type="entry name" value="Met_tRNA_FMT_C"/>
    <property type="match status" value="1"/>
</dbReference>
<evidence type="ECO:0000256" key="3">
    <source>
        <dbReference type="ARBA" id="ARBA00012261"/>
    </source>
</evidence>
<dbReference type="InterPro" id="IPR041711">
    <property type="entry name" value="Met-tRNA-FMT_N"/>
</dbReference>
<dbReference type="PROSITE" id="PS00373">
    <property type="entry name" value="GART"/>
    <property type="match status" value="1"/>
</dbReference>
<feature type="domain" description="Formyl transferase C-terminal" evidence="10">
    <location>
        <begin position="203"/>
        <end position="301"/>
    </location>
</feature>
<dbReference type="InterPro" id="IPR037022">
    <property type="entry name" value="Formyl_trans_C_sf"/>
</dbReference>
<dbReference type="Pfam" id="PF00551">
    <property type="entry name" value="Formyl_trans_N"/>
    <property type="match status" value="1"/>
</dbReference>
<dbReference type="OrthoDB" id="9802815at2"/>
<evidence type="ECO:0000313" key="11">
    <source>
        <dbReference type="EMBL" id="PYZ97967.1"/>
    </source>
</evidence>
<reference evidence="11 12" key="1">
    <citation type="submission" date="2017-10" db="EMBL/GenBank/DDBJ databases">
        <title>Bacillus sp. nov., a halophilic bacterium isolated from a Yangshapao Lake.</title>
        <authorList>
            <person name="Wang H."/>
        </authorList>
    </citation>
    <scope>NUCLEOTIDE SEQUENCE [LARGE SCALE GENOMIC DNA]</scope>
    <source>
        <strain evidence="11 12">YSP-3</strain>
    </source>
</reference>
<dbReference type="EC" id="2.1.2.9" evidence="3 8"/>
<dbReference type="GO" id="GO:0005829">
    <property type="term" value="C:cytosol"/>
    <property type="evidence" value="ECO:0007669"/>
    <property type="project" value="TreeGrafter"/>
</dbReference>
<dbReference type="FunFam" id="3.40.50.170:FF:000004">
    <property type="entry name" value="Methionyl-tRNA formyltransferase"/>
    <property type="match status" value="1"/>
</dbReference>
<comment type="similarity">
    <text evidence="2 8">Belongs to the Fmt family.</text>
</comment>
<evidence type="ECO:0000256" key="2">
    <source>
        <dbReference type="ARBA" id="ARBA00010699"/>
    </source>
</evidence>
<dbReference type="InterPro" id="IPR036477">
    <property type="entry name" value="Formyl_transf_N_sf"/>
</dbReference>
<dbReference type="Proteomes" id="UP000248066">
    <property type="component" value="Unassembled WGS sequence"/>
</dbReference>
<evidence type="ECO:0000256" key="4">
    <source>
        <dbReference type="ARBA" id="ARBA00016014"/>
    </source>
</evidence>
<dbReference type="Gene3D" id="3.10.25.10">
    <property type="entry name" value="Formyl transferase, C-terminal domain"/>
    <property type="match status" value="1"/>
</dbReference>
<dbReference type="CDD" id="cd08646">
    <property type="entry name" value="FMT_core_Met-tRNA-FMT_N"/>
    <property type="match status" value="1"/>
</dbReference>
<comment type="caution">
    <text evidence="11">The sequence shown here is derived from an EMBL/GenBank/DDBJ whole genome shotgun (WGS) entry which is preliminary data.</text>
</comment>
<dbReference type="RefSeq" id="WP_110517573.1">
    <property type="nucleotide sequence ID" value="NZ_PDOF01000001.1"/>
</dbReference>
<dbReference type="InterPro" id="IPR002376">
    <property type="entry name" value="Formyl_transf_N"/>
</dbReference>
<evidence type="ECO:0000256" key="1">
    <source>
        <dbReference type="ARBA" id="ARBA00002606"/>
    </source>
</evidence>
<dbReference type="EMBL" id="PDOF01000001">
    <property type="protein sequence ID" value="PYZ97967.1"/>
    <property type="molecule type" value="Genomic_DNA"/>
</dbReference>
<proteinExistence type="inferred from homology"/>
<dbReference type="InterPro" id="IPR011034">
    <property type="entry name" value="Formyl_transferase-like_C_sf"/>
</dbReference>
<organism evidence="11 12">
    <name type="scientific">Alteribacter lacisalsi</name>
    <dbReference type="NCBI Taxonomy" id="2045244"/>
    <lineage>
        <taxon>Bacteria</taxon>
        <taxon>Bacillati</taxon>
        <taxon>Bacillota</taxon>
        <taxon>Bacilli</taxon>
        <taxon>Bacillales</taxon>
        <taxon>Bacillaceae</taxon>
        <taxon>Alteribacter</taxon>
    </lineage>
</organism>
<evidence type="ECO:0000256" key="8">
    <source>
        <dbReference type="HAMAP-Rule" id="MF_00182"/>
    </source>
</evidence>
<feature type="domain" description="Formyl transferase N-terminal" evidence="9">
    <location>
        <begin position="1"/>
        <end position="178"/>
    </location>
</feature>
<feature type="binding site" evidence="8">
    <location>
        <begin position="109"/>
        <end position="112"/>
    </location>
    <ligand>
        <name>(6S)-5,6,7,8-tetrahydrofolate</name>
        <dbReference type="ChEBI" id="CHEBI:57453"/>
    </ligand>
</feature>
<evidence type="ECO:0000259" key="10">
    <source>
        <dbReference type="Pfam" id="PF02911"/>
    </source>
</evidence>
<dbReference type="AlphaFoldDB" id="A0A2W0HA14"/>
<comment type="catalytic activity">
    <reaction evidence="7 8">
        <text>L-methionyl-tRNA(fMet) + (6R)-10-formyltetrahydrofolate = N-formyl-L-methionyl-tRNA(fMet) + (6S)-5,6,7,8-tetrahydrofolate + H(+)</text>
        <dbReference type="Rhea" id="RHEA:24380"/>
        <dbReference type="Rhea" id="RHEA-COMP:9952"/>
        <dbReference type="Rhea" id="RHEA-COMP:9953"/>
        <dbReference type="ChEBI" id="CHEBI:15378"/>
        <dbReference type="ChEBI" id="CHEBI:57453"/>
        <dbReference type="ChEBI" id="CHEBI:78530"/>
        <dbReference type="ChEBI" id="CHEBI:78844"/>
        <dbReference type="ChEBI" id="CHEBI:195366"/>
        <dbReference type="EC" id="2.1.2.9"/>
    </reaction>
</comment>
<dbReference type="PANTHER" id="PTHR11138">
    <property type="entry name" value="METHIONYL-TRNA FORMYLTRANSFERASE"/>
    <property type="match status" value="1"/>
</dbReference>
<name>A0A2W0HA14_9BACI</name>
<keyword evidence="12" id="KW-1185">Reference proteome</keyword>
<keyword evidence="5 8" id="KW-0808">Transferase</keyword>
<dbReference type="SUPFAM" id="SSF50486">
    <property type="entry name" value="FMT C-terminal domain-like"/>
    <property type="match status" value="1"/>
</dbReference>
<dbReference type="InterPro" id="IPR005794">
    <property type="entry name" value="Fmt"/>
</dbReference>
<protein>
    <recommendedName>
        <fullName evidence="4 8">Methionyl-tRNA formyltransferase</fullName>
        <ecNumber evidence="3 8">2.1.2.9</ecNumber>
    </recommendedName>
</protein>
<dbReference type="HAMAP" id="MF_00182">
    <property type="entry name" value="Formyl_trans"/>
    <property type="match status" value="1"/>
</dbReference>
<dbReference type="InterPro" id="IPR005793">
    <property type="entry name" value="Formyl_trans_C"/>
</dbReference>